<dbReference type="AlphaFoldDB" id="U4LDP4"/>
<reference evidence="1 2" key="1">
    <citation type="journal article" date="2013" name="PLoS Genet.">
        <title>The genome and development-dependent transcriptomes of Pyronema confluens: a window into fungal evolution.</title>
        <authorList>
            <person name="Traeger S."/>
            <person name="Altegoer F."/>
            <person name="Freitag M."/>
            <person name="Gabaldon T."/>
            <person name="Kempken F."/>
            <person name="Kumar A."/>
            <person name="Marcet-Houben M."/>
            <person name="Poggeler S."/>
            <person name="Stajich J.E."/>
            <person name="Nowrousian M."/>
        </authorList>
    </citation>
    <scope>NUCLEOTIDE SEQUENCE [LARGE SCALE GENOMIC DNA]</scope>
    <source>
        <strain evidence="2">CBS 100304</strain>
        <tissue evidence="1">Vegetative mycelium</tissue>
    </source>
</reference>
<name>U4LDP4_PYROM</name>
<evidence type="ECO:0000313" key="1">
    <source>
        <dbReference type="EMBL" id="CCX29978.1"/>
    </source>
</evidence>
<keyword evidence="2" id="KW-1185">Reference proteome</keyword>
<dbReference type="EMBL" id="HF935395">
    <property type="protein sequence ID" value="CCX29978.1"/>
    <property type="molecule type" value="Genomic_DNA"/>
</dbReference>
<dbReference type="Proteomes" id="UP000018144">
    <property type="component" value="Unassembled WGS sequence"/>
</dbReference>
<accession>U4LDP4</accession>
<protein>
    <submittedName>
        <fullName evidence="1">Uncharacterized protein</fullName>
    </submittedName>
</protein>
<evidence type="ECO:0000313" key="2">
    <source>
        <dbReference type="Proteomes" id="UP000018144"/>
    </source>
</evidence>
<proteinExistence type="predicted"/>
<gene>
    <name evidence="1" type="ORF">PCON_07797</name>
</gene>
<organism evidence="1 2">
    <name type="scientific">Pyronema omphalodes (strain CBS 100304)</name>
    <name type="common">Pyronema confluens</name>
    <dbReference type="NCBI Taxonomy" id="1076935"/>
    <lineage>
        <taxon>Eukaryota</taxon>
        <taxon>Fungi</taxon>
        <taxon>Dikarya</taxon>
        <taxon>Ascomycota</taxon>
        <taxon>Pezizomycotina</taxon>
        <taxon>Pezizomycetes</taxon>
        <taxon>Pezizales</taxon>
        <taxon>Pyronemataceae</taxon>
        <taxon>Pyronema</taxon>
    </lineage>
</organism>
<sequence length="18" mass="1964">MALFAFTHNGGLMKLVIT</sequence>